<sequence>MNLTIREQFLECGVLNGHVLAYFVFIYYYSTGHGHPSDSKWRSPLSKHEALLGRHDHLTSCSSNPAAALI</sequence>
<evidence type="ECO:0000313" key="3">
    <source>
        <dbReference type="Proteomes" id="UP000326198"/>
    </source>
</evidence>
<keyword evidence="1" id="KW-0812">Transmembrane</keyword>
<keyword evidence="1" id="KW-1133">Transmembrane helix</keyword>
<accession>A0A5N7AY43</accession>
<organism evidence="2 3">
    <name type="scientific">Aspergillus bertholletiae</name>
    <dbReference type="NCBI Taxonomy" id="1226010"/>
    <lineage>
        <taxon>Eukaryota</taxon>
        <taxon>Fungi</taxon>
        <taxon>Dikarya</taxon>
        <taxon>Ascomycota</taxon>
        <taxon>Pezizomycotina</taxon>
        <taxon>Eurotiomycetes</taxon>
        <taxon>Eurotiomycetidae</taxon>
        <taxon>Eurotiales</taxon>
        <taxon>Aspergillaceae</taxon>
        <taxon>Aspergillus</taxon>
        <taxon>Aspergillus subgen. Circumdati</taxon>
    </lineage>
</organism>
<feature type="transmembrane region" description="Helical" evidence="1">
    <location>
        <begin position="12"/>
        <end position="30"/>
    </location>
</feature>
<keyword evidence="3" id="KW-1185">Reference proteome</keyword>
<proteinExistence type="predicted"/>
<dbReference type="EMBL" id="ML736279">
    <property type="protein sequence ID" value="KAE8374643.1"/>
    <property type="molecule type" value="Genomic_DNA"/>
</dbReference>
<evidence type="ECO:0000256" key="1">
    <source>
        <dbReference type="SAM" id="Phobius"/>
    </source>
</evidence>
<evidence type="ECO:0000313" key="2">
    <source>
        <dbReference type="EMBL" id="KAE8374643.1"/>
    </source>
</evidence>
<protein>
    <submittedName>
        <fullName evidence="2">Uncharacterized protein</fullName>
    </submittedName>
</protein>
<dbReference type="AlphaFoldDB" id="A0A5N7AY43"/>
<dbReference type="Proteomes" id="UP000326198">
    <property type="component" value="Unassembled WGS sequence"/>
</dbReference>
<gene>
    <name evidence="2" type="ORF">BDV26DRAFT_269528</name>
</gene>
<name>A0A5N7AY43_9EURO</name>
<keyword evidence="1" id="KW-0472">Membrane</keyword>
<reference evidence="2 3" key="1">
    <citation type="submission" date="2019-04" db="EMBL/GenBank/DDBJ databases">
        <title>Friends and foes A comparative genomics studyof 23 Aspergillus species from section Flavi.</title>
        <authorList>
            <consortium name="DOE Joint Genome Institute"/>
            <person name="Kjaerbolling I."/>
            <person name="Vesth T."/>
            <person name="Frisvad J.C."/>
            <person name="Nybo J.L."/>
            <person name="Theobald S."/>
            <person name="Kildgaard S."/>
            <person name="Isbrandt T."/>
            <person name="Kuo A."/>
            <person name="Sato A."/>
            <person name="Lyhne E.K."/>
            <person name="Kogle M.E."/>
            <person name="Wiebenga A."/>
            <person name="Kun R.S."/>
            <person name="Lubbers R.J."/>
            <person name="Makela M.R."/>
            <person name="Barry K."/>
            <person name="Chovatia M."/>
            <person name="Clum A."/>
            <person name="Daum C."/>
            <person name="Haridas S."/>
            <person name="He G."/>
            <person name="LaButti K."/>
            <person name="Lipzen A."/>
            <person name="Mondo S."/>
            <person name="Riley R."/>
            <person name="Salamov A."/>
            <person name="Simmons B.A."/>
            <person name="Magnuson J.K."/>
            <person name="Henrissat B."/>
            <person name="Mortensen U.H."/>
            <person name="Larsen T.O."/>
            <person name="Devries R.P."/>
            <person name="Grigoriev I.V."/>
            <person name="Machida M."/>
            <person name="Baker S.E."/>
            <person name="Andersen M.R."/>
        </authorList>
    </citation>
    <scope>NUCLEOTIDE SEQUENCE [LARGE SCALE GENOMIC DNA]</scope>
    <source>
        <strain evidence="2 3">IBT 29228</strain>
    </source>
</reference>